<feature type="domain" description="UBX" evidence="1">
    <location>
        <begin position="232"/>
        <end position="312"/>
    </location>
</feature>
<dbReference type="AlphaFoldDB" id="A0A813LYA9"/>
<evidence type="ECO:0008006" key="5">
    <source>
        <dbReference type="Google" id="ProtNLM"/>
    </source>
</evidence>
<dbReference type="SUPFAM" id="SSF64268">
    <property type="entry name" value="PX domain"/>
    <property type="match status" value="1"/>
</dbReference>
<dbReference type="InterPro" id="IPR036871">
    <property type="entry name" value="PX_dom_sf"/>
</dbReference>
<protein>
    <recommendedName>
        <fullName evidence="5">UBX domain-containing protein</fullName>
    </recommendedName>
</protein>
<comment type="caution">
    <text evidence="3">The sequence shown here is derived from an EMBL/GenBank/DDBJ whole genome shotgun (WGS) entry which is preliminary data.</text>
</comment>
<proteinExistence type="predicted"/>
<evidence type="ECO:0000313" key="4">
    <source>
        <dbReference type="Proteomes" id="UP000626109"/>
    </source>
</evidence>
<sequence>MAEAREESPFAWHCSVLSHFPVGSGMARYTKYRAQSRVSGEAPQDLVFRFSEVDRLREKLSSMPELTDSPMPRLPPKATMRSIIHGKLDDMFLQERLALLQAFFQELCSRLNSKYAAIGSSLELCEPLGEFVRKAAELGLVAERAAFSAATAQIRLEEDREIVAGQNREYEESLRADELRRVAVVDKAEREQREAAEEASLLEAAAAQAAAAIEDIRTRRAAFEASHPVPSAGQPQGVIRFRAASGVTIQRAFSDATRVASLFEFAAVADWRGPAQGQTFDLRTSIPVRGLRGLEEQSLLEAGLCPSAALLVAEDEL</sequence>
<dbReference type="InterPro" id="IPR029071">
    <property type="entry name" value="Ubiquitin-like_domsf"/>
</dbReference>
<dbReference type="PROSITE" id="PS50033">
    <property type="entry name" value="UBX"/>
    <property type="match status" value="1"/>
</dbReference>
<dbReference type="PANTHER" id="PTHR23322">
    <property type="entry name" value="FAS-ASSOCIATED PROTEIN"/>
    <property type="match status" value="1"/>
</dbReference>
<dbReference type="Pfam" id="PF00787">
    <property type="entry name" value="PX"/>
    <property type="match status" value="1"/>
</dbReference>
<dbReference type="PROSITE" id="PS50195">
    <property type="entry name" value="PX"/>
    <property type="match status" value="1"/>
</dbReference>
<gene>
    <name evidence="3" type="ORF">PGLA2088_LOCUS50546</name>
</gene>
<dbReference type="CDD" id="cd01767">
    <property type="entry name" value="UBX"/>
    <property type="match status" value="1"/>
</dbReference>
<evidence type="ECO:0000259" key="2">
    <source>
        <dbReference type="PROSITE" id="PS50195"/>
    </source>
</evidence>
<dbReference type="InterPro" id="IPR001012">
    <property type="entry name" value="UBX_dom"/>
</dbReference>
<dbReference type="Proteomes" id="UP000626109">
    <property type="component" value="Unassembled WGS sequence"/>
</dbReference>
<evidence type="ECO:0000259" key="1">
    <source>
        <dbReference type="PROSITE" id="PS50033"/>
    </source>
</evidence>
<dbReference type="GO" id="GO:0043130">
    <property type="term" value="F:ubiquitin binding"/>
    <property type="evidence" value="ECO:0007669"/>
    <property type="project" value="TreeGrafter"/>
</dbReference>
<dbReference type="InterPro" id="IPR001683">
    <property type="entry name" value="PX_dom"/>
</dbReference>
<dbReference type="Gene3D" id="3.10.20.90">
    <property type="entry name" value="Phosphatidylinositol 3-kinase Catalytic Subunit, Chain A, domain 1"/>
    <property type="match status" value="1"/>
</dbReference>
<dbReference type="Pfam" id="PF00789">
    <property type="entry name" value="UBX"/>
    <property type="match status" value="1"/>
</dbReference>
<accession>A0A813LYA9</accession>
<name>A0A813LYA9_POLGL</name>
<dbReference type="SMART" id="SM00166">
    <property type="entry name" value="UBX"/>
    <property type="match status" value="1"/>
</dbReference>
<dbReference type="EMBL" id="CAJNNW010037403">
    <property type="protein sequence ID" value="CAE8741567.1"/>
    <property type="molecule type" value="Genomic_DNA"/>
</dbReference>
<dbReference type="SUPFAM" id="SSF54236">
    <property type="entry name" value="Ubiquitin-like"/>
    <property type="match status" value="1"/>
</dbReference>
<evidence type="ECO:0000313" key="3">
    <source>
        <dbReference type="EMBL" id="CAE8741567.1"/>
    </source>
</evidence>
<reference evidence="3" key="1">
    <citation type="submission" date="2021-02" db="EMBL/GenBank/DDBJ databases">
        <authorList>
            <person name="Dougan E. K."/>
            <person name="Rhodes N."/>
            <person name="Thang M."/>
            <person name="Chan C."/>
        </authorList>
    </citation>
    <scope>NUCLEOTIDE SEQUENCE</scope>
</reference>
<feature type="domain" description="PX" evidence="2">
    <location>
        <begin position="10"/>
        <end position="139"/>
    </location>
</feature>
<dbReference type="InterPro" id="IPR050730">
    <property type="entry name" value="UBX_domain-protein"/>
</dbReference>
<dbReference type="CDD" id="cd06093">
    <property type="entry name" value="PX_domain"/>
    <property type="match status" value="1"/>
</dbReference>
<organism evidence="3 4">
    <name type="scientific">Polarella glacialis</name>
    <name type="common">Dinoflagellate</name>
    <dbReference type="NCBI Taxonomy" id="89957"/>
    <lineage>
        <taxon>Eukaryota</taxon>
        <taxon>Sar</taxon>
        <taxon>Alveolata</taxon>
        <taxon>Dinophyceae</taxon>
        <taxon>Suessiales</taxon>
        <taxon>Suessiaceae</taxon>
        <taxon>Polarella</taxon>
    </lineage>
</organism>
<dbReference type="GO" id="GO:0035091">
    <property type="term" value="F:phosphatidylinositol binding"/>
    <property type="evidence" value="ECO:0007669"/>
    <property type="project" value="InterPro"/>
</dbReference>
<dbReference type="Gene3D" id="3.30.1520.10">
    <property type="entry name" value="Phox-like domain"/>
    <property type="match status" value="1"/>
</dbReference>